<keyword evidence="3" id="KW-0378">Hydrolase</keyword>
<dbReference type="Gene3D" id="3.40.50.1010">
    <property type="entry name" value="5'-nuclease"/>
    <property type="match status" value="1"/>
</dbReference>
<sequence>MSVVLDASAVLAYLNAGTGQERVSAALDEAVLSAVNWAEVLQRITAVGGDADRIGDGLVALGVSVEPLTVDDARMIGHLWSSTHSAGLSVSDRACLATAYRLGLPVLTADQAWSELDLALDIHLIR</sequence>
<dbReference type="EMBL" id="JAVDXW010000001">
    <property type="protein sequence ID" value="MDR7301590.1"/>
    <property type="molecule type" value="Genomic_DNA"/>
</dbReference>
<evidence type="ECO:0000259" key="5">
    <source>
        <dbReference type="Pfam" id="PF01850"/>
    </source>
</evidence>
<dbReference type="GO" id="GO:0046872">
    <property type="term" value="F:metal ion binding"/>
    <property type="evidence" value="ECO:0007669"/>
    <property type="project" value="UniProtKB-KW"/>
</dbReference>
<gene>
    <name evidence="6" type="ORF">JOF55_001771</name>
</gene>
<dbReference type="GO" id="GO:0004518">
    <property type="term" value="F:nuclease activity"/>
    <property type="evidence" value="ECO:0007669"/>
    <property type="project" value="UniProtKB-KW"/>
</dbReference>
<comment type="caution">
    <text evidence="6">The sequence shown here is derived from an EMBL/GenBank/DDBJ whole genome shotgun (WGS) entry which is preliminary data.</text>
</comment>
<dbReference type="InterPro" id="IPR029060">
    <property type="entry name" value="PIN-like_dom_sf"/>
</dbReference>
<evidence type="ECO:0000256" key="1">
    <source>
        <dbReference type="ARBA" id="ARBA00022722"/>
    </source>
</evidence>
<evidence type="ECO:0000256" key="2">
    <source>
        <dbReference type="ARBA" id="ARBA00022723"/>
    </source>
</evidence>
<dbReference type="InterPro" id="IPR002716">
    <property type="entry name" value="PIN_dom"/>
</dbReference>
<keyword evidence="7" id="KW-1185">Reference proteome</keyword>
<reference evidence="6" key="1">
    <citation type="submission" date="2023-07" db="EMBL/GenBank/DDBJ databases">
        <title>Sequencing the genomes of 1000 actinobacteria strains.</title>
        <authorList>
            <person name="Klenk H.-P."/>
        </authorList>
    </citation>
    <scope>NUCLEOTIDE SEQUENCE</scope>
    <source>
        <strain evidence="6">DSM 45977</strain>
    </source>
</reference>
<proteinExistence type="predicted"/>
<protein>
    <submittedName>
        <fullName evidence="6">PIN domain nuclease of toxin-antitoxin system</fullName>
    </submittedName>
</protein>
<evidence type="ECO:0000256" key="3">
    <source>
        <dbReference type="ARBA" id="ARBA00022801"/>
    </source>
</evidence>
<keyword evidence="1" id="KW-0540">Nuclease</keyword>
<feature type="domain" description="PIN" evidence="5">
    <location>
        <begin position="3"/>
        <end position="117"/>
    </location>
</feature>
<dbReference type="AlphaFoldDB" id="A0AAE3ZCY2"/>
<dbReference type="Pfam" id="PF01850">
    <property type="entry name" value="PIN"/>
    <property type="match status" value="1"/>
</dbReference>
<evidence type="ECO:0000313" key="6">
    <source>
        <dbReference type="EMBL" id="MDR7301590.1"/>
    </source>
</evidence>
<keyword evidence="2" id="KW-0479">Metal-binding</keyword>
<name>A0AAE3ZCY2_9ACTN</name>
<dbReference type="SUPFAM" id="SSF88723">
    <property type="entry name" value="PIN domain-like"/>
    <property type="match status" value="1"/>
</dbReference>
<organism evidence="6 7">
    <name type="scientific">Haloactinomyces albus</name>
    <dbReference type="NCBI Taxonomy" id="1352928"/>
    <lineage>
        <taxon>Bacteria</taxon>
        <taxon>Bacillati</taxon>
        <taxon>Actinomycetota</taxon>
        <taxon>Actinomycetes</taxon>
        <taxon>Actinopolysporales</taxon>
        <taxon>Actinopolysporaceae</taxon>
        <taxon>Haloactinomyces</taxon>
    </lineage>
</organism>
<keyword evidence="4" id="KW-0460">Magnesium</keyword>
<evidence type="ECO:0000256" key="4">
    <source>
        <dbReference type="ARBA" id="ARBA00022842"/>
    </source>
</evidence>
<dbReference type="RefSeq" id="WP_310272343.1">
    <property type="nucleotide sequence ID" value="NZ_JAVDXW010000001.1"/>
</dbReference>
<dbReference type="CDD" id="cd18682">
    <property type="entry name" value="PIN_VapC-like"/>
    <property type="match status" value="1"/>
</dbReference>
<dbReference type="GO" id="GO:0016787">
    <property type="term" value="F:hydrolase activity"/>
    <property type="evidence" value="ECO:0007669"/>
    <property type="project" value="UniProtKB-KW"/>
</dbReference>
<evidence type="ECO:0000313" key="7">
    <source>
        <dbReference type="Proteomes" id="UP001180845"/>
    </source>
</evidence>
<accession>A0AAE3ZCY2</accession>
<dbReference type="Proteomes" id="UP001180845">
    <property type="component" value="Unassembled WGS sequence"/>
</dbReference>